<evidence type="ECO:0000256" key="1">
    <source>
        <dbReference type="PROSITE-ProRule" id="PRU00409"/>
    </source>
</evidence>
<dbReference type="GO" id="GO:0005524">
    <property type="term" value="F:ATP binding"/>
    <property type="evidence" value="ECO:0007669"/>
    <property type="project" value="UniProtKB-UniRule"/>
</dbReference>
<organism evidence="2 3">
    <name type="scientific">Aspergillus fumigatus</name>
    <name type="common">Neosartorya fumigata</name>
    <dbReference type="NCBI Taxonomy" id="746128"/>
    <lineage>
        <taxon>Eukaryota</taxon>
        <taxon>Fungi</taxon>
        <taxon>Dikarya</taxon>
        <taxon>Ascomycota</taxon>
        <taxon>Pezizomycotina</taxon>
        <taxon>Eurotiomycetes</taxon>
        <taxon>Eurotiomycetidae</taxon>
        <taxon>Eurotiales</taxon>
        <taxon>Aspergillaceae</taxon>
        <taxon>Aspergillus</taxon>
        <taxon>Aspergillus subgen. Fumigati</taxon>
    </lineage>
</organism>
<protein>
    <submittedName>
        <fullName evidence="2">Uncharacterized protein</fullName>
    </submittedName>
</protein>
<dbReference type="PANTHER" id="PTHR37018">
    <property type="entry name" value="CULTURE SPECIFIC PROTEIN, PUTATIVE (AFU_ORTHOLOGUE AFUA_2G00130)-RELATED"/>
    <property type="match status" value="1"/>
</dbReference>
<dbReference type="OMA" id="PETHYEI"/>
<dbReference type="GO" id="GO:0046872">
    <property type="term" value="F:metal ion binding"/>
    <property type="evidence" value="ECO:0007669"/>
    <property type="project" value="InterPro"/>
</dbReference>
<dbReference type="SUPFAM" id="SSF56059">
    <property type="entry name" value="Glutathione synthetase ATP-binding domain-like"/>
    <property type="match status" value="1"/>
</dbReference>
<name>A0A9P4ZZM8_ASPFM</name>
<dbReference type="Proteomes" id="UP000813423">
    <property type="component" value="Unassembled WGS sequence"/>
</dbReference>
<dbReference type="PANTHER" id="PTHR37018:SF1">
    <property type="entry name" value="CULTURE SPECIFIC PROTEIN, PUTATIVE (AFU_ORTHOLOGUE AFUA_2G00130)-RELATED"/>
    <property type="match status" value="1"/>
</dbReference>
<dbReference type="PROSITE" id="PS50975">
    <property type="entry name" value="ATP_GRASP"/>
    <property type="match status" value="1"/>
</dbReference>
<dbReference type="Gene3D" id="3.30.470.20">
    <property type="entry name" value="ATP-grasp fold, B domain"/>
    <property type="match status" value="1"/>
</dbReference>
<dbReference type="AlphaFoldDB" id="A0A9P4ZZM8"/>
<keyword evidence="1" id="KW-0067">ATP-binding</keyword>
<comment type="caution">
    <text evidence="2">The sequence shown here is derived from an EMBL/GenBank/DDBJ whole genome shotgun (WGS) entry which is preliminary data.</text>
</comment>
<dbReference type="InterPro" id="IPR011761">
    <property type="entry name" value="ATP-grasp"/>
</dbReference>
<gene>
    <name evidence="2" type="ORF">KXV57_009381</name>
</gene>
<dbReference type="Pfam" id="PF02655">
    <property type="entry name" value="ATP-grasp_3"/>
    <property type="match status" value="1"/>
</dbReference>
<dbReference type="InterPro" id="IPR003806">
    <property type="entry name" value="ATP-grasp_PylC-type"/>
</dbReference>
<proteinExistence type="predicted"/>
<accession>A0A9P4ZZM8</accession>
<evidence type="ECO:0000313" key="2">
    <source>
        <dbReference type="EMBL" id="KAH1898919.1"/>
    </source>
</evidence>
<dbReference type="InterPro" id="IPR053269">
    <property type="entry name" value="Asp-Met_ligase"/>
</dbReference>
<dbReference type="EMBL" id="JAIBSC010000090">
    <property type="protein sequence ID" value="KAH1898919.1"/>
    <property type="molecule type" value="Genomic_DNA"/>
</dbReference>
<evidence type="ECO:0000313" key="3">
    <source>
        <dbReference type="Proteomes" id="UP000813423"/>
    </source>
</evidence>
<reference evidence="2" key="1">
    <citation type="submission" date="2021-08" db="EMBL/GenBank/DDBJ databases">
        <title>Global Aspergillus fumigatus from environmental and clinical sources.</title>
        <authorList>
            <person name="Barber A."/>
            <person name="Sae-Ong T."/>
        </authorList>
    </citation>
    <scope>NUCLEOTIDE SEQUENCE</scope>
    <source>
        <strain evidence="2">NRZ-2016-071</strain>
    </source>
</reference>
<keyword evidence="1" id="KW-0547">Nucleotide-binding</keyword>
<sequence>MYSSTPSPITLDYTLHDLYIASQEDGLNTVLIYYPLQFGHNHEGKSAKFAYGYKVEEEDEFATSLTMAANLVPQRYAFSAGRMPLVILDIITQRRLAGGSEGDSRATDSMPAHHLDIYQTFAQLHPDQRPIVSFAEDSDRIQLGSDARVAVLLPTDCLSHLPHLICPETHYEILSKRGLAVSGLPTPPSRVIDTILGDSEDPTLLTIEIARMTAPIDQHQIPFIVKLPQSISGMGTFAVTSETDRTRIKAMLTSQLGAMLRQLNQTNRHLHPCSLVLQDFVDGPVVALSLFVTKTGKPFFVACCEQLFNHHSHWIGGRISYRRQDWYRKTFCALMGKVAAFLHRKGYHGPAGVDIVIDQRSGEQLVIDLNVRVTGTFHLGPLMGHFTRRGLFEAAMTSGHLFCTRDEFEEIFLEELRQGSMIVSGFVHNESQSKSHAAITVGARDHDSLQEYLERVRAVGLQN</sequence>